<dbReference type="InterPro" id="IPR028346">
    <property type="entry name" value="HAUS2"/>
</dbReference>
<feature type="compositionally biased region" description="Basic and acidic residues" evidence="1">
    <location>
        <begin position="234"/>
        <end position="244"/>
    </location>
</feature>
<organism evidence="2 3">
    <name type="scientific">Tagetes erecta</name>
    <name type="common">African marigold</name>
    <dbReference type="NCBI Taxonomy" id="13708"/>
    <lineage>
        <taxon>Eukaryota</taxon>
        <taxon>Viridiplantae</taxon>
        <taxon>Streptophyta</taxon>
        <taxon>Embryophyta</taxon>
        <taxon>Tracheophyta</taxon>
        <taxon>Spermatophyta</taxon>
        <taxon>Magnoliopsida</taxon>
        <taxon>eudicotyledons</taxon>
        <taxon>Gunneridae</taxon>
        <taxon>Pentapetalae</taxon>
        <taxon>asterids</taxon>
        <taxon>campanulids</taxon>
        <taxon>Asterales</taxon>
        <taxon>Asteraceae</taxon>
        <taxon>Asteroideae</taxon>
        <taxon>Heliantheae alliance</taxon>
        <taxon>Tageteae</taxon>
        <taxon>Tagetes</taxon>
    </lineage>
</organism>
<dbReference type="GO" id="GO:1990498">
    <property type="term" value="C:mitotic spindle microtubule"/>
    <property type="evidence" value="ECO:0007669"/>
    <property type="project" value="TreeGrafter"/>
</dbReference>
<feature type="region of interest" description="Disordered" evidence="1">
    <location>
        <begin position="206"/>
        <end position="268"/>
    </location>
</feature>
<accession>A0AAD8L4I6</accession>
<dbReference type="PANTHER" id="PTHR16039:SF1">
    <property type="entry name" value="HAUS AUGMIN-LIKE COMPLEX SUBUNIT 2"/>
    <property type="match status" value="1"/>
</dbReference>
<dbReference type="GO" id="GO:0007020">
    <property type="term" value="P:microtubule nucleation"/>
    <property type="evidence" value="ECO:0007669"/>
    <property type="project" value="TreeGrafter"/>
</dbReference>
<feature type="compositionally biased region" description="Polar residues" evidence="1">
    <location>
        <begin position="208"/>
        <end position="224"/>
    </location>
</feature>
<evidence type="ECO:0000256" key="1">
    <source>
        <dbReference type="SAM" id="MobiDB-lite"/>
    </source>
</evidence>
<dbReference type="GO" id="GO:0051225">
    <property type="term" value="P:spindle assembly"/>
    <property type="evidence" value="ECO:0007669"/>
    <property type="project" value="InterPro"/>
</dbReference>
<gene>
    <name evidence="2" type="ORF">QVD17_14379</name>
</gene>
<proteinExistence type="predicted"/>
<keyword evidence="3" id="KW-1185">Reference proteome</keyword>
<evidence type="ECO:0008006" key="4">
    <source>
        <dbReference type="Google" id="ProtNLM"/>
    </source>
</evidence>
<protein>
    <recommendedName>
        <fullName evidence="4">AUGMIN subunit 2</fullName>
    </recommendedName>
</protein>
<reference evidence="2" key="1">
    <citation type="journal article" date="2023" name="bioRxiv">
        <title>Improved chromosome-level genome assembly for marigold (Tagetes erecta).</title>
        <authorList>
            <person name="Jiang F."/>
            <person name="Yuan L."/>
            <person name="Wang S."/>
            <person name="Wang H."/>
            <person name="Xu D."/>
            <person name="Wang A."/>
            <person name="Fan W."/>
        </authorList>
    </citation>
    <scope>NUCLEOTIDE SEQUENCE</scope>
    <source>
        <strain evidence="2">WSJ</strain>
        <tissue evidence="2">Leaf</tissue>
    </source>
</reference>
<evidence type="ECO:0000313" key="3">
    <source>
        <dbReference type="Proteomes" id="UP001229421"/>
    </source>
</evidence>
<evidence type="ECO:0000313" key="2">
    <source>
        <dbReference type="EMBL" id="KAK1431125.1"/>
    </source>
</evidence>
<name>A0AAD8L4I6_TARER</name>
<dbReference type="EMBL" id="JAUHHV010000003">
    <property type="protein sequence ID" value="KAK1431125.1"/>
    <property type="molecule type" value="Genomic_DNA"/>
</dbReference>
<sequence length="268" mass="30253">MASIQETDIGKKPPKQLGGMSDVLAVAADLGYSRYRPPPSQEDLRNGDDLIRLMRELNVVQRKAADLHVELQGRKEDMKASHLTHVSEMEKKIETLARITTILKGAIQNKDRIIARLQQPVPLEFIPVEAEYQKEFSELLKSAANDYGSLIAAVSDLHWTLNFREPPSVWREMLRPIHGALVSCSRYFEATSAMRESFVTLQKLRLGPTNSPTSRYHSQRTSPAGSEHGGSVWSHDELDLRSPDMEGVENQEEELETNYNTDVDDLND</sequence>
<dbReference type="PANTHER" id="PTHR16039">
    <property type="entry name" value="HAUS AUGMIN-LIKE COMPLEX SUBUNIT 2"/>
    <property type="match status" value="1"/>
</dbReference>
<comment type="caution">
    <text evidence="2">The sequence shown here is derived from an EMBL/GenBank/DDBJ whole genome shotgun (WGS) entry which is preliminary data.</text>
</comment>
<dbReference type="Proteomes" id="UP001229421">
    <property type="component" value="Unassembled WGS sequence"/>
</dbReference>
<dbReference type="GO" id="GO:0031023">
    <property type="term" value="P:microtubule organizing center organization"/>
    <property type="evidence" value="ECO:0007669"/>
    <property type="project" value="InterPro"/>
</dbReference>
<dbReference type="AlphaFoldDB" id="A0AAD8L4I6"/>
<feature type="compositionally biased region" description="Acidic residues" evidence="1">
    <location>
        <begin position="246"/>
        <end position="268"/>
    </location>
</feature>
<dbReference type="Pfam" id="PF15003">
    <property type="entry name" value="HAUS2"/>
    <property type="match status" value="1"/>
</dbReference>